<evidence type="ECO:0000313" key="5">
    <source>
        <dbReference type="Proteomes" id="UP000321577"/>
    </source>
</evidence>
<comment type="caution">
    <text evidence="4">The sequence shown here is derived from an EMBL/GenBank/DDBJ whole genome shotgun (WGS) entry which is preliminary data.</text>
</comment>
<evidence type="ECO:0000259" key="2">
    <source>
        <dbReference type="Pfam" id="PF14606"/>
    </source>
</evidence>
<dbReference type="Pfam" id="PF14606">
    <property type="entry name" value="Lipase_GDSL_3"/>
    <property type="match status" value="1"/>
</dbReference>
<dbReference type="InterPro" id="IPR036514">
    <property type="entry name" value="SGNH_hydro_sf"/>
</dbReference>
<organism evidence="4 5">
    <name type="scientific">Brevifollis gellanilyticus</name>
    <dbReference type="NCBI Taxonomy" id="748831"/>
    <lineage>
        <taxon>Bacteria</taxon>
        <taxon>Pseudomonadati</taxon>
        <taxon>Verrucomicrobiota</taxon>
        <taxon>Verrucomicrobiia</taxon>
        <taxon>Verrucomicrobiales</taxon>
        <taxon>Verrucomicrobiaceae</taxon>
    </lineage>
</organism>
<dbReference type="InterPro" id="IPR013830">
    <property type="entry name" value="SGNH_hydro"/>
</dbReference>
<evidence type="ECO:0000313" key="4">
    <source>
        <dbReference type="EMBL" id="GEP41627.1"/>
    </source>
</evidence>
<evidence type="ECO:0000259" key="3">
    <source>
        <dbReference type="Pfam" id="PF14607"/>
    </source>
</evidence>
<dbReference type="OrthoDB" id="5624617at2"/>
<dbReference type="AlphaFoldDB" id="A0A512M4F3"/>
<keyword evidence="5" id="KW-1185">Reference proteome</keyword>
<gene>
    <name evidence="4" type="ORF">BGE01nite_09180</name>
</gene>
<sequence length="365" mass="40301">MLSASTLRRCLFISLLAGSAIAADPPVQHIKFPDPRITVSGLGWWKEQPKLQRFPDRLKAEMPSKVWQLSQAPAGVRLRFRTDTIDLGISATTGNYKLSYSPPVALIGVDVYSDGRYLGSALPDEQKVLEKKFTLGVERVMRDVEIYLPSGAPTVVKEITLDEGAKLEAAHAYSNEKPIVYYGSSITQGAQASNPGVAFPCFVGRWLNMDFVNLGFSGNGLGEPALARAVAEIPAAVYVVDYWANPPPEVYEKTFPEFIAIIRAKHPETPIVVTGPYYNPSEVFGSRMGHYQLEKRKLIPRLVEEKQKAGDKNIHYVDGLDLISPDQADALSDARHANSYGMFLYARGLEPMLRKVLNLPAAPLR</sequence>
<keyword evidence="1" id="KW-0732">Signal</keyword>
<dbReference type="Pfam" id="PF14607">
    <property type="entry name" value="GxDLY"/>
    <property type="match status" value="1"/>
</dbReference>
<feature type="chain" id="PRO_5021820606" evidence="1">
    <location>
        <begin position="23"/>
        <end position="365"/>
    </location>
</feature>
<reference evidence="4 5" key="1">
    <citation type="submission" date="2019-07" db="EMBL/GenBank/DDBJ databases">
        <title>Whole genome shotgun sequence of Brevifollis gellanilyticus NBRC 108608.</title>
        <authorList>
            <person name="Hosoyama A."/>
            <person name="Uohara A."/>
            <person name="Ohji S."/>
            <person name="Ichikawa N."/>
        </authorList>
    </citation>
    <scope>NUCLEOTIDE SEQUENCE [LARGE SCALE GENOMIC DNA]</scope>
    <source>
        <strain evidence="4 5">NBRC 108608</strain>
    </source>
</reference>
<evidence type="ECO:0000256" key="1">
    <source>
        <dbReference type="SAM" id="SignalP"/>
    </source>
</evidence>
<proteinExistence type="predicted"/>
<dbReference type="Gene3D" id="2.60.120.260">
    <property type="entry name" value="Galactose-binding domain-like"/>
    <property type="match status" value="1"/>
</dbReference>
<dbReference type="Gene3D" id="3.40.50.1110">
    <property type="entry name" value="SGNH hydrolase"/>
    <property type="match status" value="1"/>
</dbReference>
<accession>A0A512M4F3</accession>
<dbReference type="SUPFAM" id="SSF52266">
    <property type="entry name" value="SGNH hydrolase"/>
    <property type="match status" value="1"/>
</dbReference>
<feature type="domain" description="SGNH hydrolase-type esterase N-terminal" evidence="3">
    <location>
        <begin position="36"/>
        <end position="166"/>
    </location>
</feature>
<keyword evidence="4" id="KW-0378">Hydrolase</keyword>
<dbReference type="EMBL" id="BKAG01000004">
    <property type="protein sequence ID" value="GEP41627.1"/>
    <property type="molecule type" value="Genomic_DNA"/>
</dbReference>
<dbReference type="GO" id="GO:0016788">
    <property type="term" value="F:hydrolase activity, acting on ester bonds"/>
    <property type="evidence" value="ECO:0007669"/>
    <property type="project" value="UniProtKB-ARBA"/>
</dbReference>
<feature type="domain" description="SGNH hydrolase-type esterase" evidence="2">
    <location>
        <begin position="176"/>
        <end position="354"/>
    </location>
</feature>
<name>A0A512M4F3_9BACT</name>
<protein>
    <submittedName>
        <fullName evidence="4">Hydrolase</fullName>
    </submittedName>
</protein>
<feature type="signal peptide" evidence="1">
    <location>
        <begin position="1"/>
        <end position="22"/>
    </location>
</feature>
<dbReference type="InterPro" id="IPR032740">
    <property type="entry name" value="GxDLY"/>
</dbReference>
<dbReference type="RefSeq" id="WP_146849087.1">
    <property type="nucleotide sequence ID" value="NZ_BKAG01000004.1"/>
</dbReference>
<dbReference type="Proteomes" id="UP000321577">
    <property type="component" value="Unassembled WGS sequence"/>
</dbReference>